<feature type="active site" description="Proton donor/acceptor" evidence="5">
    <location>
        <position position="134"/>
    </location>
</feature>
<accession>A0A2H5EW02</accession>
<keyword evidence="2 5" id="KW-0521">NADP</keyword>
<feature type="binding site" evidence="5">
    <location>
        <position position="269"/>
    </location>
    <ligand>
        <name>substrate</name>
    </ligand>
</feature>
<reference evidence="7 8" key="1">
    <citation type="journal article" date="2013" name="Antonie Van Leeuwenhoek">
        <title>Paracoccus zhejiangensis sp. nov., isolated from activated sludge in wastewater-treatment system.</title>
        <authorList>
            <person name="Wu Z.G."/>
            <person name="Zhang D.F."/>
            <person name="Liu Y.L."/>
            <person name="Wang F."/>
            <person name="Jiang X."/>
            <person name="Li C."/>
            <person name="Li S.P."/>
            <person name="Hong Q."/>
            <person name="Li W.J."/>
        </authorList>
    </citation>
    <scope>NUCLEOTIDE SEQUENCE [LARGE SCALE GENOMIC DNA]</scope>
    <source>
        <strain evidence="7 8">J6</strain>
    </source>
</reference>
<dbReference type="EC" id="1.1.1.271" evidence="5"/>
<dbReference type="InterPro" id="IPR001509">
    <property type="entry name" value="Epimerase_deHydtase"/>
</dbReference>
<feature type="binding site" evidence="5">
    <location>
        <position position="138"/>
    </location>
    <ligand>
        <name>NADP(+)</name>
        <dbReference type="ChEBI" id="CHEBI:58349"/>
    </ligand>
</feature>
<keyword evidence="3 5" id="KW-0560">Oxidoreductase</keyword>
<dbReference type="UniPathway" id="UPA00128">
    <property type="reaction ID" value="UER00191"/>
</dbReference>
<keyword evidence="8" id="KW-1185">Reference proteome</keyword>
<feature type="binding site" evidence="5">
    <location>
        <begin position="162"/>
        <end position="165"/>
    </location>
    <ligand>
        <name>NADP(+)</name>
        <dbReference type="ChEBI" id="CHEBI:58349"/>
    </ligand>
</feature>
<evidence type="ECO:0000256" key="4">
    <source>
        <dbReference type="ARBA" id="ARBA00023235"/>
    </source>
</evidence>
<organism evidence="7 8">
    <name type="scientific">Paracoccus zhejiangensis</name>
    <dbReference type="NCBI Taxonomy" id="1077935"/>
    <lineage>
        <taxon>Bacteria</taxon>
        <taxon>Pseudomonadati</taxon>
        <taxon>Pseudomonadota</taxon>
        <taxon>Alphaproteobacteria</taxon>
        <taxon>Rhodobacterales</taxon>
        <taxon>Paracoccaceae</taxon>
        <taxon>Paracoccus</taxon>
    </lineage>
</organism>
<evidence type="ECO:0000313" key="7">
    <source>
        <dbReference type="EMBL" id="AUH63477.1"/>
    </source>
</evidence>
<dbReference type="EMBL" id="CP025430">
    <property type="protein sequence ID" value="AUH63477.1"/>
    <property type="molecule type" value="Genomic_DNA"/>
</dbReference>
<dbReference type="KEGG" id="pzh:CX676_04260"/>
<dbReference type="GO" id="GO:0016853">
    <property type="term" value="F:isomerase activity"/>
    <property type="evidence" value="ECO:0007669"/>
    <property type="project" value="UniProtKB-KW"/>
</dbReference>
<feature type="site" description="Important for catalytic activity" evidence="5">
    <location>
        <position position="107"/>
    </location>
</feature>
<feature type="site" description="Important for catalytic activity" evidence="5">
    <location>
        <position position="105"/>
    </location>
</feature>
<dbReference type="RefSeq" id="WP_101751519.1">
    <property type="nucleotide sequence ID" value="NZ_CP025430.1"/>
</dbReference>
<comment type="pathway">
    <text evidence="5">Nucleotide-sugar biosynthesis; GDP-L-fucose biosynthesis via de novo pathway; GDP-L-fucose from GDP-alpha-D-mannose: step 2/2.</text>
</comment>
<dbReference type="PANTHER" id="PTHR43238:SF1">
    <property type="entry name" value="GDP-L-FUCOSE SYNTHASE"/>
    <property type="match status" value="1"/>
</dbReference>
<evidence type="ECO:0000313" key="8">
    <source>
        <dbReference type="Proteomes" id="UP000234530"/>
    </source>
</evidence>
<dbReference type="Pfam" id="PF01370">
    <property type="entry name" value="Epimerase"/>
    <property type="match status" value="1"/>
</dbReference>
<dbReference type="Gene3D" id="3.40.50.720">
    <property type="entry name" value="NAD(P)-binding Rossmann-like Domain"/>
    <property type="match status" value="1"/>
</dbReference>
<feature type="binding site" evidence="5">
    <location>
        <position position="201"/>
    </location>
    <ligand>
        <name>substrate</name>
    </ligand>
</feature>
<comment type="catalytic activity">
    <reaction evidence="5">
        <text>GDP-beta-L-fucose + NADP(+) = GDP-4-dehydro-alpha-D-rhamnose + NADPH + H(+)</text>
        <dbReference type="Rhea" id="RHEA:18885"/>
        <dbReference type="ChEBI" id="CHEBI:15378"/>
        <dbReference type="ChEBI" id="CHEBI:57273"/>
        <dbReference type="ChEBI" id="CHEBI:57783"/>
        <dbReference type="ChEBI" id="CHEBI:57964"/>
        <dbReference type="ChEBI" id="CHEBI:58349"/>
        <dbReference type="EC" id="1.1.1.271"/>
    </reaction>
</comment>
<dbReference type="OrthoDB" id="9811425at2"/>
<dbReference type="PANTHER" id="PTHR43238">
    <property type="entry name" value="GDP-L-FUCOSE SYNTHASE"/>
    <property type="match status" value="1"/>
</dbReference>
<dbReference type="InterPro" id="IPR036291">
    <property type="entry name" value="NAD(P)-bd_dom_sf"/>
</dbReference>
<name>A0A2H5EW02_9RHOB</name>
<gene>
    <name evidence="5" type="primary">fcl</name>
    <name evidence="7" type="ORF">CX676_04260</name>
</gene>
<dbReference type="GO" id="GO:0070401">
    <property type="term" value="F:NADP+ binding"/>
    <property type="evidence" value="ECO:0007669"/>
    <property type="project" value="UniProtKB-UniRule"/>
</dbReference>
<evidence type="ECO:0000259" key="6">
    <source>
        <dbReference type="Pfam" id="PF01370"/>
    </source>
</evidence>
<dbReference type="InterPro" id="IPR028614">
    <property type="entry name" value="GDP_fucose/colitose_synth"/>
</dbReference>
<dbReference type="SUPFAM" id="SSF51735">
    <property type="entry name" value="NAD(P)-binding Rossmann-fold domains"/>
    <property type="match status" value="1"/>
</dbReference>
<feature type="domain" description="NAD-dependent epimerase/dehydratase" evidence="6">
    <location>
        <begin position="3"/>
        <end position="229"/>
    </location>
</feature>
<dbReference type="Proteomes" id="UP000234530">
    <property type="component" value="Chromosome"/>
</dbReference>
<dbReference type="AlphaFoldDB" id="A0A2H5EW02"/>
<feature type="binding site" evidence="5">
    <location>
        <position position="208"/>
    </location>
    <ligand>
        <name>substrate</name>
    </ligand>
</feature>
<evidence type="ECO:0000256" key="1">
    <source>
        <dbReference type="ARBA" id="ARBA00005959"/>
    </source>
</evidence>
<dbReference type="HAMAP" id="MF_00956">
    <property type="entry name" value="GDP_fucose_synth"/>
    <property type="match status" value="1"/>
</dbReference>
<dbReference type="GO" id="GO:0050577">
    <property type="term" value="F:GDP-L-fucose synthase activity"/>
    <property type="evidence" value="ECO:0007669"/>
    <property type="project" value="UniProtKB-UniRule"/>
</dbReference>
<feature type="binding site" evidence="5">
    <location>
        <position position="178"/>
    </location>
    <ligand>
        <name>NADP(+)</name>
        <dbReference type="ChEBI" id="CHEBI:58349"/>
    </ligand>
</feature>
<dbReference type="Gene3D" id="3.90.25.10">
    <property type="entry name" value="UDP-galactose 4-epimerase, domain 1"/>
    <property type="match status" value="1"/>
</dbReference>
<dbReference type="GO" id="GO:0042351">
    <property type="term" value="P:'de novo' GDP-L-fucose biosynthetic process"/>
    <property type="evidence" value="ECO:0007669"/>
    <property type="project" value="UniProtKB-UniRule"/>
</dbReference>
<feature type="binding site" evidence="5">
    <location>
        <begin position="7"/>
        <end position="13"/>
    </location>
    <ligand>
        <name>NADP(+)</name>
        <dbReference type="ChEBI" id="CHEBI:58349"/>
    </ligand>
</feature>
<evidence type="ECO:0000256" key="5">
    <source>
        <dbReference type="HAMAP-Rule" id="MF_00956"/>
    </source>
</evidence>
<comment type="function">
    <text evidence="5">Catalyzes the two-step NADP-dependent conversion of GDP-4-dehydro-6-deoxy-D-mannose to GDP-fucose, involving an epimerase and a reductase reaction.</text>
</comment>
<sequence>MRVLLTGGSGMLGQSLLRLAPEIAPDLTLIAPSRADLPLTDRAAVARWFAENPVDAVIHAAARVGGIQANIADPVGFLSENLVMNEAVIMGAHQAGVGRLVFLGSSCMYPRDHRQPLVEEDVLAAPLEPTNEGYALSKITGARLCDYISRQVPDRAYRTLIPCNLFGTGDHFGSAASHLIAAIITKVVDARNEGAGEVEIWGTGRARREFLDVDHLSRFILTRLPDLEALPWLLNIGAGRDHSVDDYYRMVAGLAGWQGRFVHDETKPEGMMAKLMSSAKAEAIGYAPPGDITPDLARAIAAYESRKAG</sequence>
<evidence type="ECO:0000256" key="2">
    <source>
        <dbReference type="ARBA" id="ARBA00022857"/>
    </source>
</evidence>
<feature type="binding site" evidence="5">
    <location>
        <begin position="103"/>
        <end position="106"/>
    </location>
    <ligand>
        <name>NADP(+)</name>
        <dbReference type="ChEBI" id="CHEBI:58349"/>
    </ligand>
</feature>
<keyword evidence="4 5" id="KW-0413">Isomerase</keyword>
<feature type="binding site" evidence="5">
    <location>
        <position position="186"/>
    </location>
    <ligand>
        <name>substrate</name>
    </ligand>
</feature>
<proteinExistence type="inferred from homology"/>
<comment type="similarity">
    <text evidence="1 5">Belongs to the NAD(P)-dependent epimerase/dehydratase family. Fucose synthase subfamily.</text>
</comment>
<evidence type="ECO:0000256" key="3">
    <source>
        <dbReference type="ARBA" id="ARBA00023002"/>
    </source>
</evidence>
<protein>
    <recommendedName>
        <fullName evidence="5">GDP-L-fucose synthase</fullName>
        <ecNumber evidence="5">1.1.1.271</ecNumber>
    </recommendedName>
    <alternativeName>
        <fullName evidence="5">GDP-4-keto-6-deoxy-D-mannose-3,5-epimerase-4-reductase</fullName>
    </alternativeName>
</protein>
<keyword evidence="5" id="KW-0511">Multifunctional enzyme</keyword>